<protein>
    <recommendedName>
        <fullName evidence="7">Transcriptional regulator</fullName>
    </recommendedName>
</protein>
<evidence type="ECO:0000256" key="4">
    <source>
        <dbReference type="ARBA" id="ARBA00023163"/>
    </source>
</evidence>
<organism evidence="5 6">
    <name type="scientific">Mucilaginibacter dorajii</name>
    <dbReference type="NCBI Taxonomy" id="692994"/>
    <lineage>
        <taxon>Bacteria</taxon>
        <taxon>Pseudomonadati</taxon>
        <taxon>Bacteroidota</taxon>
        <taxon>Sphingobacteriia</taxon>
        <taxon>Sphingobacteriales</taxon>
        <taxon>Sphingobacteriaceae</taxon>
        <taxon>Mucilaginibacter</taxon>
    </lineage>
</organism>
<evidence type="ECO:0000313" key="5">
    <source>
        <dbReference type="EMBL" id="GAA3969963.1"/>
    </source>
</evidence>
<dbReference type="Proteomes" id="UP001500742">
    <property type="component" value="Unassembled WGS sequence"/>
</dbReference>
<keyword evidence="2" id="KW-0805">Transcription regulation</keyword>
<evidence type="ECO:0000256" key="2">
    <source>
        <dbReference type="ARBA" id="ARBA00023015"/>
    </source>
</evidence>
<dbReference type="Gene3D" id="1.10.4040.10">
    <property type="entry name" value="Penicillinase repressor domain"/>
    <property type="match status" value="1"/>
</dbReference>
<dbReference type="Pfam" id="PF03965">
    <property type="entry name" value="Penicillinase_R"/>
    <property type="match status" value="1"/>
</dbReference>
<name>A0ABP7PRD9_9SPHI</name>
<proteinExistence type="inferred from homology"/>
<keyword evidence="4" id="KW-0804">Transcription</keyword>
<dbReference type="Gene3D" id="1.10.10.10">
    <property type="entry name" value="Winged helix-like DNA-binding domain superfamily/Winged helix DNA-binding domain"/>
    <property type="match status" value="1"/>
</dbReference>
<keyword evidence="6" id="KW-1185">Reference proteome</keyword>
<sequence length="132" mass="15295">MMMKDTPNDMIPTKTEMDVLQILWQHGPSTVRFVHDKLNEQKDAVIYTSTLKLMQVMKEKGMLDRDETNMKHIYSARLEEGKIKGNMLGRFVDSWYDGSASNLVVALLGSDKTSEKELHKMRELLNNFDKDK</sequence>
<evidence type="ECO:0000256" key="1">
    <source>
        <dbReference type="ARBA" id="ARBA00011046"/>
    </source>
</evidence>
<dbReference type="InterPro" id="IPR036388">
    <property type="entry name" value="WH-like_DNA-bd_sf"/>
</dbReference>
<reference evidence="6" key="1">
    <citation type="journal article" date="2019" name="Int. J. Syst. Evol. Microbiol.">
        <title>The Global Catalogue of Microorganisms (GCM) 10K type strain sequencing project: providing services to taxonomists for standard genome sequencing and annotation.</title>
        <authorList>
            <consortium name="The Broad Institute Genomics Platform"/>
            <consortium name="The Broad Institute Genome Sequencing Center for Infectious Disease"/>
            <person name="Wu L."/>
            <person name="Ma J."/>
        </authorList>
    </citation>
    <scope>NUCLEOTIDE SEQUENCE [LARGE SCALE GENOMIC DNA]</scope>
    <source>
        <strain evidence="6">JCM 16601</strain>
    </source>
</reference>
<dbReference type="EMBL" id="BAAAZC010000013">
    <property type="protein sequence ID" value="GAA3969963.1"/>
    <property type="molecule type" value="Genomic_DNA"/>
</dbReference>
<evidence type="ECO:0000313" key="6">
    <source>
        <dbReference type="Proteomes" id="UP001500742"/>
    </source>
</evidence>
<evidence type="ECO:0008006" key="7">
    <source>
        <dbReference type="Google" id="ProtNLM"/>
    </source>
</evidence>
<dbReference type="RefSeq" id="WP_259095662.1">
    <property type="nucleotide sequence ID" value="NZ_BAAAZC010000013.1"/>
</dbReference>
<dbReference type="SUPFAM" id="SSF46785">
    <property type="entry name" value="Winged helix' DNA-binding domain"/>
    <property type="match status" value="1"/>
</dbReference>
<evidence type="ECO:0000256" key="3">
    <source>
        <dbReference type="ARBA" id="ARBA00023125"/>
    </source>
</evidence>
<gene>
    <name evidence="5" type="ORF">GCM10022210_18770</name>
</gene>
<dbReference type="InterPro" id="IPR005650">
    <property type="entry name" value="BlaI_family"/>
</dbReference>
<comment type="caution">
    <text evidence="5">The sequence shown here is derived from an EMBL/GenBank/DDBJ whole genome shotgun (WGS) entry which is preliminary data.</text>
</comment>
<comment type="similarity">
    <text evidence="1">Belongs to the BlaI transcriptional regulatory family.</text>
</comment>
<dbReference type="PIRSF" id="PIRSF019455">
    <property type="entry name" value="CopR_AtkY"/>
    <property type="match status" value="1"/>
</dbReference>
<keyword evidence="3" id="KW-0238">DNA-binding</keyword>
<accession>A0ABP7PRD9</accession>
<dbReference type="InterPro" id="IPR036390">
    <property type="entry name" value="WH_DNA-bd_sf"/>
</dbReference>